<dbReference type="SUPFAM" id="SSF51905">
    <property type="entry name" value="FAD/NAD(P)-binding domain"/>
    <property type="match status" value="1"/>
</dbReference>
<dbReference type="Proteomes" id="UP001164693">
    <property type="component" value="Chromosome"/>
</dbReference>
<keyword evidence="5" id="KW-1185">Reference proteome</keyword>
<feature type="domain" description="FAD-binding" evidence="3">
    <location>
        <begin position="2"/>
        <end position="340"/>
    </location>
</feature>
<evidence type="ECO:0000313" key="4">
    <source>
        <dbReference type="EMBL" id="WAX56661.1"/>
    </source>
</evidence>
<dbReference type="PANTHER" id="PTHR43004:SF3">
    <property type="entry name" value="P-HYDROXYBENZOATE HYDROXYLASE"/>
    <property type="match status" value="1"/>
</dbReference>
<gene>
    <name evidence="4" type="ORF">M6B22_19345</name>
</gene>
<reference evidence="4" key="1">
    <citation type="submission" date="2022-05" db="EMBL/GenBank/DDBJ databases">
        <title>Jatrophihabitans sp. SB3-54 whole genome sequence.</title>
        <authorList>
            <person name="Suh M.K."/>
            <person name="Eom M.K."/>
            <person name="Kim J.S."/>
            <person name="Kim H.S."/>
            <person name="Do H.E."/>
            <person name="Shin Y.K."/>
            <person name="Lee J.-S."/>
        </authorList>
    </citation>
    <scope>NUCLEOTIDE SEQUENCE</scope>
    <source>
        <strain evidence="4">SB3-54</strain>
    </source>
</reference>
<dbReference type="NCBIfam" id="NF006091">
    <property type="entry name" value="PRK08243.1"/>
    <property type="match status" value="1"/>
</dbReference>
<dbReference type="InterPro" id="IPR050641">
    <property type="entry name" value="RIFMO-like"/>
</dbReference>
<evidence type="ECO:0000313" key="5">
    <source>
        <dbReference type="Proteomes" id="UP001164693"/>
    </source>
</evidence>
<evidence type="ECO:0000259" key="3">
    <source>
        <dbReference type="Pfam" id="PF01494"/>
    </source>
</evidence>
<proteinExistence type="predicted"/>
<evidence type="ECO:0000256" key="2">
    <source>
        <dbReference type="ARBA" id="ARBA00022827"/>
    </source>
</evidence>
<dbReference type="EMBL" id="CP097463">
    <property type="protein sequence ID" value="WAX56661.1"/>
    <property type="molecule type" value="Genomic_DNA"/>
</dbReference>
<evidence type="ECO:0000256" key="1">
    <source>
        <dbReference type="ARBA" id="ARBA00022630"/>
    </source>
</evidence>
<organism evidence="4 5">
    <name type="scientific">Jatrophihabitans cynanchi</name>
    <dbReference type="NCBI Taxonomy" id="2944128"/>
    <lineage>
        <taxon>Bacteria</taxon>
        <taxon>Bacillati</taxon>
        <taxon>Actinomycetota</taxon>
        <taxon>Actinomycetes</taxon>
        <taxon>Jatrophihabitantales</taxon>
        <taxon>Jatrophihabitantaceae</taxon>
        <taxon>Jatrophihabitans</taxon>
    </lineage>
</organism>
<dbReference type="InterPro" id="IPR002938">
    <property type="entry name" value="FAD-bd"/>
</dbReference>
<dbReference type="PANTHER" id="PTHR43004">
    <property type="entry name" value="TRK SYSTEM POTASSIUM UPTAKE PROTEIN"/>
    <property type="match status" value="1"/>
</dbReference>
<protein>
    <submittedName>
        <fullName evidence="4">4-hydroxybenzoate 3-monooxygenase</fullName>
    </submittedName>
</protein>
<dbReference type="Gene3D" id="3.50.50.60">
    <property type="entry name" value="FAD/NAD(P)-binding domain"/>
    <property type="match status" value="1"/>
</dbReference>
<dbReference type="InterPro" id="IPR036188">
    <property type="entry name" value="FAD/NAD-bd_sf"/>
</dbReference>
<dbReference type="Gene3D" id="3.30.9.10">
    <property type="entry name" value="D-Amino Acid Oxidase, subunit A, domain 2"/>
    <property type="match status" value="1"/>
</dbReference>
<dbReference type="Pfam" id="PF01494">
    <property type="entry name" value="FAD_binding_3"/>
    <property type="match status" value="1"/>
</dbReference>
<accession>A0ABY7K0K4</accession>
<keyword evidence="2" id="KW-0274">FAD</keyword>
<keyword evidence="1" id="KW-0285">Flavoprotein</keyword>
<dbReference type="PRINTS" id="PR00420">
    <property type="entry name" value="RNGMNOXGNASE"/>
</dbReference>
<name>A0ABY7K0K4_9ACTN</name>
<dbReference type="RefSeq" id="WP_269443193.1">
    <property type="nucleotide sequence ID" value="NZ_CP097463.1"/>
</dbReference>
<dbReference type="SUPFAM" id="SSF54373">
    <property type="entry name" value="FAD-linked reductases, C-terminal domain"/>
    <property type="match status" value="1"/>
</dbReference>
<sequence length="394" mass="43898">MRTQVGIIGAGPAGLLLSQLLALQGIESVVLERHDRAYIEQRVRAGVLEHGSAQTLREAGVGARMDELGMAHGGTELRFMRRRHRIDFEQLTGRGITVYGQQEIVKDLLAARIGAGGDIRFEVQGVELAGLDTDRPTCRFVAAGEQHQLECDVVVGADGFHGVSRGYLPNPTVYERHYPFAWLGILAEAPPSSHELIYARHEDGFALHSMRTPHIIRMYLQVRPDEDLAQWSDERIWTELHTRLSTDDGFKLTEGPLLDKGITPMRSFVCTPMQHGRLFLAGDAAHIVPPTGAKGMNLAMADIRVLAHALGGYYADGRTDLLAAYTETALHRVWRAMHFSWWMTTMLHVDPDEDEFGHQLALSQLEYVASSRAMEASLAENYTGLPYSQGWSYR</sequence>